<dbReference type="EMBL" id="JAKEVY010000003">
    <property type="protein sequence ID" value="MCF1715840.1"/>
    <property type="molecule type" value="Genomic_DNA"/>
</dbReference>
<dbReference type="InterPro" id="IPR035965">
    <property type="entry name" value="PAS-like_dom_sf"/>
</dbReference>
<organism evidence="17 18">
    <name type="scientific">Flavihumibacter fluminis</name>
    <dbReference type="NCBI Taxonomy" id="2909236"/>
    <lineage>
        <taxon>Bacteria</taxon>
        <taxon>Pseudomonadati</taxon>
        <taxon>Bacteroidota</taxon>
        <taxon>Chitinophagia</taxon>
        <taxon>Chitinophagales</taxon>
        <taxon>Chitinophagaceae</taxon>
        <taxon>Flavihumibacter</taxon>
    </lineage>
</organism>
<evidence type="ECO:0000256" key="12">
    <source>
        <dbReference type="ARBA" id="ARBA00023136"/>
    </source>
</evidence>
<dbReference type="Pfam" id="PF02518">
    <property type="entry name" value="HATPase_c"/>
    <property type="match status" value="1"/>
</dbReference>
<dbReference type="PROSITE" id="PS50109">
    <property type="entry name" value="HIS_KIN"/>
    <property type="match status" value="1"/>
</dbReference>
<evidence type="ECO:0000256" key="6">
    <source>
        <dbReference type="ARBA" id="ARBA00022692"/>
    </source>
</evidence>
<sequence length="564" mass="62718">MIGTVKNKIRLGTIFLFFLVMSSGGVGIFYLVKLRQQTNNILTANYESLQYAHRMQIAFDSLQLGNPGYADSIEFYLQKQETNITEDGEKEATALLRNAFVQLQNGDNSDAGLFRQQLQKILSLNMQAIQQKSENSEAASEKAVTIIITSVAIILLIGFTFSVNFPSVLTDPITKLTEAINEISQKNYHHRIYIQSKDEFGQLANSFNEMAERLEYFESSNVAKLIFEKSRAEAVINSLKDASIGIDKNDTILFANEQALQLLGVAAKEVVGVKSAILASRNDLFRFLLEEKTNNPFKVIIENRENYFLKETIEIEQESTSAKLIVLKNITSFKELDVAKTNFIATISHELKTPLAASDFSLKLLNDERIGKLTPEQKELINNLSADNQRMVRILSELLNLAQIETGRIQLKKQPVTITKVVEESVTAVAAAAKEKTVQIEKSIPTTLPEMEGDPDKIVWILNNLLTNAIKFSPPDDTILLQVVQTPAAIEFSVKDHGPGIEASLQARIFERFYQVPGQSSKKGSGIGLAICKEMVEAMGGTIWVKSNMGEGSTFGFTLPFKSN</sequence>
<dbReference type="InterPro" id="IPR005467">
    <property type="entry name" value="His_kinase_dom"/>
</dbReference>
<dbReference type="EC" id="2.7.13.3" evidence="3"/>
<feature type="domain" description="PAS" evidence="15">
    <location>
        <begin position="228"/>
        <end position="272"/>
    </location>
</feature>
<proteinExistence type="predicted"/>
<dbReference type="InterPro" id="IPR036890">
    <property type="entry name" value="HATPase_C_sf"/>
</dbReference>
<dbReference type="Pfam" id="PF00989">
    <property type="entry name" value="PAS"/>
    <property type="match status" value="1"/>
</dbReference>
<feature type="domain" description="HAMP" evidence="16">
    <location>
        <begin position="167"/>
        <end position="219"/>
    </location>
</feature>
<evidence type="ECO:0000256" key="9">
    <source>
        <dbReference type="ARBA" id="ARBA00022840"/>
    </source>
</evidence>
<protein>
    <recommendedName>
        <fullName evidence="3">histidine kinase</fullName>
        <ecNumber evidence="3">2.7.13.3</ecNumber>
    </recommendedName>
</protein>
<accession>A0ABS9BKG3</accession>
<evidence type="ECO:0000256" key="3">
    <source>
        <dbReference type="ARBA" id="ARBA00012438"/>
    </source>
</evidence>
<dbReference type="SUPFAM" id="SSF55874">
    <property type="entry name" value="ATPase domain of HSP90 chaperone/DNA topoisomerase II/histidine kinase"/>
    <property type="match status" value="1"/>
</dbReference>
<evidence type="ECO:0000259" key="14">
    <source>
        <dbReference type="PROSITE" id="PS50109"/>
    </source>
</evidence>
<dbReference type="PANTHER" id="PTHR42878:SF7">
    <property type="entry name" value="SENSOR HISTIDINE KINASE GLRK"/>
    <property type="match status" value="1"/>
</dbReference>
<feature type="transmembrane region" description="Helical" evidence="13">
    <location>
        <begin position="143"/>
        <end position="165"/>
    </location>
</feature>
<evidence type="ECO:0000256" key="8">
    <source>
        <dbReference type="ARBA" id="ARBA00022777"/>
    </source>
</evidence>
<evidence type="ECO:0000256" key="11">
    <source>
        <dbReference type="ARBA" id="ARBA00023012"/>
    </source>
</evidence>
<evidence type="ECO:0000256" key="5">
    <source>
        <dbReference type="ARBA" id="ARBA00022679"/>
    </source>
</evidence>
<dbReference type="SMART" id="SM00091">
    <property type="entry name" value="PAS"/>
    <property type="match status" value="1"/>
</dbReference>
<dbReference type="PANTHER" id="PTHR42878">
    <property type="entry name" value="TWO-COMPONENT HISTIDINE KINASE"/>
    <property type="match status" value="1"/>
</dbReference>
<comment type="catalytic activity">
    <reaction evidence="1">
        <text>ATP + protein L-histidine = ADP + protein N-phospho-L-histidine.</text>
        <dbReference type="EC" id="2.7.13.3"/>
    </reaction>
</comment>
<dbReference type="InterPro" id="IPR003660">
    <property type="entry name" value="HAMP_dom"/>
</dbReference>
<dbReference type="SUPFAM" id="SSF158472">
    <property type="entry name" value="HAMP domain-like"/>
    <property type="match status" value="1"/>
</dbReference>
<dbReference type="SUPFAM" id="SSF47384">
    <property type="entry name" value="Homodimeric domain of signal transducing histidine kinase"/>
    <property type="match status" value="1"/>
</dbReference>
<dbReference type="PROSITE" id="PS50885">
    <property type="entry name" value="HAMP"/>
    <property type="match status" value="1"/>
</dbReference>
<name>A0ABS9BKG3_9BACT</name>
<evidence type="ECO:0000256" key="4">
    <source>
        <dbReference type="ARBA" id="ARBA00022553"/>
    </source>
</evidence>
<evidence type="ECO:0000256" key="1">
    <source>
        <dbReference type="ARBA" id="ARBA00000085"/>
    </source>
</evidence>
<dbReference type="InterPro" id="IPR004358">
    <property type="entry name" value="Sig_transdc_His_kin-like_C"/>
</dbReference>
<keyword evidence="11" id="KW-0902">Two-component regulatory system</keyword>
<comment type="subcellular location">
    <subcellularLocation>
        <location evidence="2">Membrane</location>
        <topology evidence="2">Multi-pass membrane protein</topology>
    </subcellularLocation>
</comment>
<dbReference type="SMART" id="SM00304">
    <property type="entry name" value="HAMP"/>
    <property type="match status" value="1"/>
</dbReference>
<evidence type="ECO:0000313" key="17">
    <source>
        <dbReference type="EMBL" id="MCF1715840.1"/>
    </source>
</evidence>
<dbReference type="SUPFAM" id="SSF55785">
    <property type="entry name" value="PYP-like sensor domain (PAS domain)"/>
    <property type="match status" value="1"/>
</dbReference>
<evidence type="ECO:0000313" key="18">
    <source>
        <dbReference type="Proteomes" id="UP001200145"/>
    </source>
</evidence>
<dbReference type="InterPro" id="IPR003661">
    <property type="entry name" value="HisK_dim/P_dom"/>
</dbReference>
<evidence type="ECO:0000256" key="10">
    <source>
        <dbReference type="ARBA" id="ARBA00022989"/>
    </source>
</evidence>
<dbReference type="PRINTS" id="PR00344">
    <property type="entry name" value="BCTRLSENSOR"/>
</dbReference>
<dbReference type="Proteomes" id="UP001200145">
    <property type="component" value="Unassembled WGS sequence"/>
</dbReference>
<dbReference type="InterPro" id="IPR013767">
    <property type="entry name" value="PAS_fold"/>
</dbReference>
<dbReference type="InterPro" id="IPR036097">
    <property type="entry name" value="HisK_dim/P_sf"/>
</dbReference>
<dbReference type="CDD" id="cd00075">
    <property type="entry name" value="HATPase"/>
    <property type="match status" value="1"/>
</dbReference>
<reference evidence="17 18" key="1">
    <citation type="submission" date="2022-01" db="EMBL/GenBank/DDBJ databases">
        <title>Flavihumibacter sp. nov., isolated from sediment of a river.</title>
        <authorList>
            <person name="Liu H."/>
        </authorList>
    </citation>
    <scope>NUCLEOTIDE SEQUENCE [LARGE SCALE GENOMIC DNA]</scope>
    <source>
        <strain evidence="17 18">RY-1</strain>
    </source>
</reference>
<comment type="caution">
    <text evidence="17">The sequence shown here is derived from an EMBL/GenBank/DDBJ whole genome shotgun (WGS) entry which is preliminary data.</text>
</comment>
<keyword evidence="7" id="KW-0547">Nucleotide-binding</keyword>
<dbReference type="SMART" id="SM00388">
    <property type="entry name" value="HisKA"/>
    <property type="match status" value="1"/>
</dbReference>
<dbReference type="InterPro" id="IPR000014">
    <property type="entry name" value="PAS"/>
</dbReference>
<dbReference type="InterPro" id="IPR003594">
    <property type="entry name" value="HATPase_dom"/>
</dbReference>
<dbReference type="PROSITE" id="PS50112">
    <property type="entry name" value="PAS"/>
    <property type="match status" value="1"/>
</dbReference>
<keyword evidence="9 17" id="KW-0067">ATP-binding</keyword>
<dbReference type="InterPro" id="IPR050351">
    <property type="entry name" value="BphY/WalK/GraS-like"/>
</dbReference>
<dbReference type="Pfam" id="PF00672">
    <property type="entry name" value="HAMP"/>
    <property type="match status" value="1"/>
</dbReference>
<dbReference type="SMART" id="SM00387">
    <property type="entry name" value="HATPase_c"/>
    <property type="match status" value="1"/>
</dbReference>
<keyword evidence="10 13" id="KW-1133">Transmembrane helix</keyword>
<dbReference type="NCBIfam" id="TIGR00229">
    <property type="entry name" value="sensory_box"/>
    <property type="match status" value="1"/>
</dbReference>
<keyword evidence="6 13" id="KW-0812">Transmembrane</keyword>
<evidence type="ECO:0000256" key="2">
    <source>
        <dbReference type="ARBA" id="ARBA00004141"/>
    </source>
</evidence>
<keyword evidence="18" id="KW-1185">Reference proteome</keyword>
<dbReference type="GO" id="GO:0005524">
    <property type="term" value="F:ATP binding"/>
    <property type="evidence" value="ECO:0007669"/>
    <property type="project" value="UniProtKB-KW"/>
</dbReference>
<dbReference type="RefSeq" id="WP_234866788.1">
    <property type="nucleotide sequence ID" value="NZ_JAKEVY010000003.1"/>
</dbReference>
<dbReference type="CDD" id="cd06225">
    <property type="entry name" value="HAMP"/>
    <property type="match status" value="1"/>
</dbReference>
<dbReference type="Pfam" id="PF00512">
    <property type="entry name" value="HisKA"/>
    <property type="match status" value="1"/>
</dbReference>
<keyword evidence="4" id="KW-0597">Phosphoprotein</keyword>
<dbReference type="CDD" id="cd00082">
    <property type="entry name" value="HisKA"/>
    <property type="match status" value="1"/>
</dbReference>
<keyword evidence="8" id="KW-0418">Kinase</keyword>
<keyword evidence="5" id="KW-0808">Transferase</keyword>
<evidence type="ECO:0000259" key="16">
    <source>
        <dbReference type="PROSITE" id="PS50885"/>
    </source>
</evidence>
<gene>
    <name evidence="17" type="ORF">L0U88_14470</name>
</gene>
<dbReference type="CDD" id="cd00130">
    <property type="entry name" value="PAS"/>
    <property type="match status" value="1"/>
</dbReference>
<keyword evidence="12 13" id="KW-0472">Membrane</keyword>
<dbReference type="Gene3D" id="1.10.287.130">
    <property type="match status" value="1"/>
</dbReference>
<dbReference type="Gene3D" id="3.30.565.10">
    <property type="entry name" value="Histidine kinase-like ATPase, C-terminal domain"/>
    <property type="match status" value="1"/>
</dbReference>
<feature type="domain" description="Histidine kinase" evidence="14">
    <location>
        <begin position="346"/>
        <end position="563"/>
    </location>
</feature>
<evidence type="ECO:0000256" key="7">
    <source>
        <dbReference type="ARBA" id="ARBA00022741"/>
    </source>
</evidence>
<evidence type="ECO:0000259" key="15">
    <source>
        <dbReference type="PROSITE" id="PS50112"/>
    </source>
</evidence>
<evidence type="ECO:0000256" key="13">
    <source>
        <dbReference type="SAM" id="Phobius"/>
    </source>
</evidence>
<dbReference type="Gene3D" id="3.30.450.20">
    <property type="entry name" value="PAS domain"/>
    <property type="match status" value="1"/>
</dbReference>
<feature type="transmembrane region" description="Helical" evidence="13">
    <location>
        <begin position="12"/>
        <end position="32"/>
    </location>
</feature>
<dbReference type="Gene3D" id="6.10.340.10">
    <property type="match status" value="1"/>
</dbReference>